<protein>
    <submittedName>
        <fullName evidence="2">Protein kinase-like domain containing protein</fullName>
    </submittedName>
</protein>
<feature type="non-terminal residue" evidence="2">
    <location>
        <position position="107"/>
    </location>
</feature>
<dbReference type="OrthoDB" id="1425501at2759"/>
<dbReference type="Proteomes" id="UP000237000">
    <property type="component" value="Unassembled WGS sequence"/>
</dbReference>
<dbReference type="InterPro" id="IPR051564">
    <property type="entry name" value="LRR_receptor-like_kinase"/>
</dbReference>
<gene>
    <name evidence="2" type="ORF">TorRG33x02_115050</name>
</gene>
<evidence type="ECO:0000313" key="3">
    <source>
        <dbReference type="Proteomes" id="UP000237000"/>
    </source>
</evidence>
<evidence type="ECO:0000256" key="1">
    <source>
        <dbReference type="SAM" id="MobiDB-lite"/>
    </source>
</evidence>
<sequence>MGDKVSILGDIYSYGILLLEIFIGKRPTNELFKDGMNIYQFTAMALPNHVMDIVDPSLSFEDDIDDDDDVKRNENDKEEEKTMIEDGINQFDHGRREMEECLVSVIH</sequence>
<dbReference type="AlphaFoldDB" id="A0A2P5F4C9"/>
<reference evidence="3" key="1">
    <citation type="submission" date="2016-06" db="EMBL/GenBank/DDBJ databases">
        <title>Parallel loss of symbiosis genes in relatives of nitrogen-fixing non-legume Parasponia.</title>
        <authorList>
            <person name="Van Velzen R."/>
            <person name="Holmer R."/>
            <person name="Bu F."/>
            <person name="Rutten L."/>
            <person name="Van Zeijl A."/>
            <person name="Liu W."/>
            <person name="Santuari L."/>
            <person name="Cao Q."/>
            <person name="Sharma T."/>
            <person name="Shen D."/>
            <person name="Roswanjaya Y."/>
            <person name="Wardhani T."/>
            <person name="Kalhor M.S."/>
            <person name="Jansen J."/>
            <person name="Van den Hoogen J."/>
            <person name="Gungor B."/>
            <person name="Hartog M."/>
            <person name="Hontelez J."/>
            <person name="Verver J."/>
            <person name="Yang W.-C."/>
            <person name="Schijlen E."/>
            <person name="Repin R."/>
            <person name="Schilthuizen M."/>
            <person name="Schranz E."/>
            <person name="Heidstra R."/>
            <person name="Miyata K."/>
            <person name="Fedorova E."/>
            <person name="Kohlen W."/>
            <person name="Bisseling T."/>
            <person name="Smit S."/>
            <person name="Geurts R."/>
        </authorList>
    </citation>
    <scope>NUCLEOTIDE SEQUENCE [LARGE SCALE GENOMIC DNA]</scope>
    <source>
        <strain evidence="3">cv. RG33-2</strain>
    </source>
</reference>
<evidence type="ECO:0000313" key="2">
    <source>
        <dbReference type="EMBL" id="PON92645.1"/>
    </source>
</evidence>
<comment type="caution">
    <text evidence="2">The sequence shown here is derived from an EMBL/GenBank/DDBJ whole genome shotgun (WGS) entry which is preliminary data.</text>
</comment>
<dbReference type="InParanoid" id="A0A2P5F4C9"/>
<dbReference type="EMBL" id="JXTC01000063">
    <property type="protein sequence ID" value="PON92645.1"/>
    <property type="molecule type" value="Genomic_DNA"/>
</dbReference>
<dbReference type="Gene3D" id="1.10.510.10">
    <property type="entry name" value="Transferase(Phosphotransferase) domain 1"/>
    <property type="match status" value="1"/>
</dbReference>
<name>A0A2P5F4C9_TREOI</name>
<keyword evidence="2" id="KW-0418">Kinase</keyword>
<dbReference type="PANTHER" id="PTHR48055">
    <property type="entry name" value="LEUCINE-RICH REPEAT RECEPTOR PROTEIN KINASE EMS1"/>
    <property type="match status" value="1"/>
</dbReference>
<keyword evidence="3" id="KW-1185">Reference proteome</keyword>
<dbReference type="GO" id="GO:0016301">
    <property type="term" value="F:kinase activity"/>
    <property type="evidence" value="ECO:0007669"/>
    <property type="project" value="UniProtKB-KW"/>
</dbReference>
<organism evidence="2 3">
    <name type="scientific">Trema orientale</name>
    <name type="common">Charcoal tree</name>
    <name type="synonym">Celtis orientalis</name>
    <dbReference type="NCBI Taxonomy" id="63057"/>
    <lineage>
        <taxon>Eukaryota</taxon>
        <taxon>Viridiplantae</taxon>
        <taxon>Streptophyta</taxon>
        <taxon>Embryophyta</taxon>
        <taxon>Tracheophyta</taxon>
        <taxon>Spermatophyta</taxon>
        <taxon>Magnoliopsida</taxon>
        <taxon>eudicotyledons</taxon>
        <taxon>Gunneridae</taxon>
        <taxon>Pentapetalae</taxon>
        <taxon>rosids</taxon>
        <taxon>fabids</taxon>
        <taxon>Rosales</taxon>
        <taxon>Cannabaceae</taxon>
        <taxon>Trema</taxon>
    </lineage>
</organism>
<keyword evidence="2" id="KW-0808">Transferase</keyword>
<dbReference type="STRING" id="63057.A0A2P5F4C9"/>
<dbReference type="SUPFAM" id="SSF56112">
    <property type="entry name" value="Protein kinase-like (PK-like)"/>
    <property type="match status" value="1"/>
</dbReference>
<dbReference type="PANTHER" id="PTHR48055:SF55">
    <property type="entry name" value="PROTEIN KINASE DOMAIN-CONTAINING PROTEIN"/>
    <property type="match status" value="1"/>
</dbReference>
<dbReference type="GO" id="GO:0016020">
    <property type="term" value="C:membrane"/>
    <property type="evidence" value="ECO:0007669"/>
    <property type="project" value="TreeGrafter"/>
</dbReference>
<proteinExistence type="predicted"/>
<feature type="region of interest" description="Disordered" evidence="1">
    <location>
        <begin position="61"/>
        <end position="80"/>
    </location>
</feature>
<feature type="compositionally biased region" description="Basic and acidic residues" evidence="1">
    <location>
        <begin position="69"/>
        <end position="80"/>
    </location>
</feature>
<dbReference type="InterPro" id="IPR011009">
    <property type="entry name" value="Kinase-like_dom_sf"/>
</dbReference>
<accession>A0A2P5F4C9</accession>